<dbReference type="Pfam" id="PF13905">
    <property type="entry name" value="Thioredoxin_8"/>
    <property type="match status" value="1"/>
</dbReference>
<keyword evidence="3" id="KW-0413">Isomerase</keyword>
<dbReference type="CDD" id="cd02966">
    <property type="entry name" value="TlpA_like_family"/>
    <property type="match status" value="1"/>
</dbReference>
<dbReference type="GO" id="GO:0016853">
    <property type="term" value="F:isomerase activity"/>
    <property type="evidence" value="ECO:0007669"/>
    <property type="project" value="UniProtKB-KW"/>
</dbReference>
<dbReference type="EMBL" id="SNYC01000005">
    <property type="protein sequence ID" value="TDQ08791.1"/>
    <property type="molecule type" value="Genomic_DNA"/>
</dbReference>
<reference evidence="3 4" key="1">
    <citation type="submission" date="2019-03" db="EMBL/GenBank/DDBJ databases">
        <title>Genomic Encyclopedia of Archaeal and Bacterial Type Strains, Phase II (KMG-II): from individual species to whole genera.</title>
        <authorList>
            <person name="Goeker M."/>
        </authorList>
    </citation>
    <scope>NUCLEOTIDE SEQUENCE [LARGE SCALE GENOMIC DNA]</scope>
    <source>
        <strain evidence="3 4">DSM 19035</strain>
    </source>
</reference>
<evidence type="ECO:0000313" key="3">
    <source>
        <dbReference type="EMBL" id="TDQ08791.1"/>
    </source>
</evidence>
<dbReference type="OrthoDB" id="1095575at2"/>
<proteinExistence type="predicted"/>
<dbReference type="PANTHER" id="PTHR42852:SF13">
    <property type="entry name" value="PROTEIN DIPZ"/>
    <property type="match status" value="1"/>
</dbReference>
<name>A0A4R6SWL4_9SPHI</name>
<dbReference type="RefSeq" id="WP_133577135.1">
    <property type="nucleotide sequence ID" value="NZ_SNYC01000005.1"/>
</dbReference>
<dbReference type="PROSITE" id="PS51352">
    <property type="entry name" value="THIOREDOXIN_2"/>
    <property type="match status" value="1"/>
</dbReference>
<dbReference type="InterPro" id="IPR050553">
    <property type="entry name" value="Thioredoxin_ResA/DsbE_sf"/>
</dbReference>
<dbReference type="AlphaFoldDB" id="A0A4R6SWL4"/>
<keyword evidence="1" id="KW-0732">Signal</keyword>
<gene>
    <name evidence="3" type="ORF">ATK78_3309</name>
</gene>
<feature type="signal peptide" evidence="1">
    <location>
        <begin position="1"/>
        <end position="23"/>
    </location>
</feature>
<dbReference type="SUPFAM" id="SSF52833">
    <property type="entry name" value="Thioredoxin-like"/>
    <property type="match status" value="1"/>
</dbReference>
<organism evidence="3 4">
    <name type="scientific">Pedobacter metabolipauper</name>
    <dbReference type="NCBI Taxonomy" id="425513"/>
    <lineage>
        <taxon>Bacteria</taxon>
        <taxon>Pseudomonadati</taxon>
        <taxon>Bacteroidota</taxon>
        <taxon>Sphingobacteriia</taxon>
        <taxon>Sphingobacteriales</taxon>
        <taxon>Sphingobacteriaceae</taxon>
        <taxon>Pedobacter</taxon>
    </lineage>
</organism>
<dbReference type="InterPro" id="IPR012336">
    <property type="entry name" value="Thioredoxin-like_fold"/>
</dbReference>
<feature type="domain" description="Thioredoxin" evidence="2">
    <location>
        <begin position="345"/>
        <end position="498"/>
    </location>
</feature>
<comment type="caution">
    <text evidence="3">The sequence shown here is derived from an EMBL/GenBank/DDBJ whole genome shotgun (WGS) entry which is preliminary data.</text>
</comment>
<dbReference type="PANTHER" id="PTHR42852">
    <property type="entry name" value="THIOL:DISULFIDE INTERCHANGE PROTEIN DSBE"/>
    <property type="match status" value="1"/>
</dbReference>
<evidence type="ECO:0000313" key="4">
    <source>
        <dbReference type="Proteomes" id="UP000295620"/>
    </source>
</evidence>
<sequence>MKRYQRLCMLMCGTLLLLDQAIAQQEMEQSNPFKEDSIRIKGTIAGYQPGQTESYVKFSVCDPDGTSNRIAVAIQPDGSFDAVLARPVKGDIGLNYKEAYISVYAEPGKELSVAIDEKQMDFGKPNSNVFLVAGELAGISNAMIRFQSEFNQHPFLLKADAGYKEQSETTFALNRQAQLKEELQFFEAYVLKKRVGNQTFVVWQRNHLIYSAAKDIMYFAGSAKPKFEISVPQLYQLLDQIPVNSLTAWNNSAYYEFLSLLSATQMILINMNPMYDDLKKNNGFNTLTLRLNHIDQIAKGLTRQLLYADNYFSAEQAGMSRGRMDSTVHNVYLKKRMIEKDNAADHVFKPYPVLEKIKSSNASIPVKKKLADIFMKTRGSNLYLDFWGDWCAPCMQEMPNYPKLIQALKHKPIRFIFFAVRTTEDQMHHVQEKFKINADFIYLSNDEATVMNTILGFHAYPSHFLIDAAGMLVDTNPGYLAEAERVGPVTDAINRRFKW</sequence>
<dbReference type="Gene3D" id="3.40.30.10">
    <property type="entry name" value="Glutaredoxin"/>
    <property type="match status" value="1"/>
</dbReference>
<evidence type="ECO:0000259" key="2">
    <source>
        <dbReference type="PROSITE" id="PS51352"/>
    </source>
</evidence>
<dbReference type="InterPro" id="IPR036249">
    <property type="entry name" value="Thioredoxin-like_sf"/>
</dbReference>
<protein>
    <submittedName>
        <fullName evidence="3">Thiol-disulfide isomerase/thioredoxin</fullName>
    </submittedName>
</protein>
<evidence type="ECO:0000256" key="1">
    <source>
        <dbReference type="SAM" id="SignalP"/>
    </source>
</evidence>
<dbReference type="InterPro" id="IPR013766">
    <property type="entry name" value="Thioredoxin_domain"/>
</dbReference>
<keyword evidence="4" id="KW-1185">Reference proteome</keyword>
<dbReference type="Proteomes" id="UP000295620">
    <property type="component" value="Unassembled WGS sequence"/>
</dbReference>
<accession>A0A4R6SWL4</accession>
<feature type="chain" id="PRO_5020951898" evidence="1">
    <location>
        <begin position="24"/>
        <end position="499"/>
    </location>
</feature>